<feature type="region of interest" description="Disordered" evidence="7">
    <location>
        <begin position="75"/>
        <end position="101"/>
    </location>
</feature>
<feature type="region of interest" description="Disordered" evidence="7">
    <location>
        <begin position="35"/>
        <end position="59"/>
    </location>
</feature>
<dbReference type="SUPFAM" id="SSF53448">
    <property type="entry name" value="Nucleotide-diphospho-sugar transferases"/>
    <property type="match status" value="1"/>
</dbReference>
<keyword evidence="8" id="KW-0808">Transferase</keyword>
<dbReference type="PANTHER" id="PTHR12270:SF25">
    <property type="entry name" value="GLYCOSYLTRANSFERASE-LIKE PROTEIN LARGE"/>
    <property type="match status" value="1"/>
</dbReference>
<dbReference type="Proteomes" id="UP000077315">
    <property type="component" value="Unassembled WGS sequence"/>
</dbReference>
<gene>
    <name evidence="8" type="ORF">PHYBLDRAFT_182782</name>
</gene>
<reference evidence="9" key="1">
    <citation type="submission" date="2015-06" db="EMBL/GenBank/DDBJ databases">
        <title>Expansion of signal transduction pathways in fungi by whole-genome duplication.</title>
        <authorList>
            <consortium name="DOE Joint Genome Institute"/>
            <person name="Corrochano L.M."/>
            <person name="Kuo A."/>
            <person name="Marcet-Houben M."/>
            <person name="Polaino S."/>
            <person name="Salamov A."/>
            <person name="Villalobos J.M."/>
            <person name="Alvarez M.I."/>
            <person name="Avalos J."/>
            <person name="Benito E.P."/>
            <person name="Benoit I."/>
            <person name="Burger G."/>
            <person name="Camino L.P."/>
            <person name="Canovas D."/>
            <person name="Cerda-Olmedo E."/>
            <person name="Cheng J.-F."/>
            <person name="Dominguez A."/>
            <person name="Elias M."/>
            <person name="Eslava A.P."/>
            <person name="Glaser F."/>
            <person name="Grimwood J."/>
            <person name="Gutierrez G."/>
            <person name="Heitman J."/>
            <person name="Henrissat B."/>
            <person name="Iturriaga E.A."/>
            <person name="Lang B.F."/>
            <person name="Lavin J.L."/>
            <person name="Lee S."/>
            <person name="Li W."/>
            <person name="Lindquist E."/>
            <person name="Lopez-Garcia S."/>
            <person name="Luque E.M."/>
            <person name="Marcos A.T."/>
            <person name="Martin J."/>
            <person name="McCluskey K."/>
            <person name="Medina H.R."/>
            <person name="Miralles-Duran A."/>
            <person name="Miyazaki A."/>
            <person name="Munoz-Torres E."/>
            <person name="Oguiza J.A."/>
            <person name="Ohm R."/>
            <person name="Olmedo M."/>
            <person name="Orejas M."/>
            <person name="Ortiz-Castellanos L."/>
            <person name="Pisabarro A.G."/>
            <person name="Rodriguez-Romero J."/>
            <person name="Ruiz-Herrera J."/>
            <person name="Ruiz-Vazquez R."/>
            <person name="Sanz C."/>
            <person name="Schackwitz W."/>
            <person name="Schmutz J."/>
            <person name="Shahriari M."/>
            <person name="Shelest E."/>
            <person name="Silva-Franco F."/>
            <person name="Soanes D."/>
            <person name="Syed K."/>
            <person name="Tagua V.G."/>
            <person name="Talbot N.J."/>
            <person name="Thon M."/>
            <person name="De vries R.P."/>
            <person name="Wiebenga A."/>
            <person name="Yadav J.S."/>
            <person name="Braun E.L."/>
            <person name="Baker S."/>
            <person name="Garre V."/>
            <person name="Horwitz B."/>
            <person name="Torres-Martinez S."/>
            <person name="Idnurm A."/>
            <person name="Herrera-Estrella A."/>
            <person name="Gabaldon T."/>
            <person name="Grigoriev I.V."/>
        </authorList>
    </citation>
    <scope>NUCLEOTIDE SEQUENCE [LARGE SCALE GENOMIC DNA]</scope>
    <source>
        <strain evidence="9">NRRL 1555(-)</strain>
    </source>
</reference>
<dbReference type="GO" id="GO:0042285">
    <property type="term" value="F:xylosyltransferase activity"/>
    <property type="evidence" value="ECO:0007669"/>
    <property type="project" value="TreeGrafter"/>
</dbReference>
<dbReference type="InterPro" id="IPR051292">
    <property type="entry name" value="Xyl/GlcA_transferase"/>
</dbReference>
<feature type="compositionally biased region" description="Polar residues" evidence="7">
    <location>
        <begin position="35"/>
        <end position="45"/>
    </location>
</feature>
<protein>
    <submittedName>
        <fullName evidence="8">Glycosyltransferase family 49 protein</fullName>
    </submittedName>
</protein>
<keyword evidence="9" id="KW-1185">Reference proteome</keyword>
<organism evidence="8 9">
    <name type="scientific">Phycomyces blakesleeanus (strain ATCC 8743b / DSM 1359 / FGSC 10004 / NBRC 33097 / NRRL 1555)</name>
    <dbReference type="NCBI Taxonomy" id="763407"/>
    <lineage>
        <taxon>Eukaryota</taxon>
        <taxon>Fungi</taxon>
        <taxon>Fungi incertae sedis</taxon>
        <taxon>Mucoromycota</taxon>
        <taxon>Mucoromycotina</taxon>
        <taxon>Mucoromycetes</taxon>
        <taxon>Mucorales</taxon>
        <taxon>Phycomycetaceae</taxon>
        <taxon>Phycomyces</taxon>
    </lineage>
</organism>
<dbReference type="OrthoDB" id="411524at2759"/>
<evidence type="ECO:0000313" key="9">
    <source>
        <dbReference type="Proteomes" id="UP000077315"/>
    </source>
</evidence>
<feature type="compositionally biased region" description="Low complexity" evidence="7">
    <location>
        <begin position="79"/>
        <end position="94"/>
    </location>
</feature>
<keyword evidence="3" id="KW-0735">Signal-anchor</keyword>
<sequence length="460" mass="53347">MRIDFPSSFSKVAKYLFIGYVFLSVVYTAKHFYSSHSQSPSQDTNGIFPRGPDDKTDFTNQHPVVVAAGQQQDLLNTPSQQQQQQSSQQQQVSVPWSGGVGDKDVSQSMSEQFLMSKVFSDAMGPSDLKPYYFKAQKVPEQEDITMATLVTRNRFKVLSRLATHYKGPISAAVHVNDDDTKEETIEELRALYAVNPDLRDYVDIHLIVDKFDRQFNMWRNVAKFFARTDYIMMLDVDFHLCTDFRKSIRNNPAIMDKLRAGKTALVVPAFEYLVQDDGLDWRTFPTTKAQLLQEVEEDKIDMFHKSWLRGHGSTNYTQWYQTPTDSALAQPYKVVDYNFSYEPYIIYKKEGSPWCDERFIGYGANKAACLYEIYLSGIDYYVLPADFLIHQTHEYPEETRRKERQYNRKLYSNFREELCLRYSRLFVATGAWDEPLADNLKTECQKIRGFRSTIKGPTEA</sequence>
<name>A0A162ZWV5_PHYB8</name>
<keyword evidence="2" id="KW-0812">Transmembrane</keyword>
<dbReference type="VEuPathDB" id="FungiDB:PHYBLDRAFT_182782"/>
<dbReference type="STRING" id="763407.A0A162ZWV5"/>
<evidence type="ECO:0000256" key="6">
    <source>
        <dbReference type="ARBA" id="ARBA00023180"/>
    </source>
</evidence>
<dbReference type="RefSeq" id="XP_018287601.1">
    <property type="nucleotide sequence ID" value="XM_018438673.1"/>
</dbReference>
<evidence type="ECO:0000256" key="3">
    <source>
        <dbReference type="ARBA" id="ARBA00022968"/>
    </source>
</evidence>
<evidence type="ECO:0000256" key="4">
    <source>
        <dbReference type="ARBA" id="ARBA00022989"/>
    </source>
</evidence>
<evidence type="ECO:0000313" key="8">
    <source>
        <dbReference type="EMBL" id="OAD69561.1"/>
    </source>
</evidence>
<evidence type="ECO:0000256" key="5">
    <source>
        <dbReference type="ARBA" id="ARBA00023136"/>
    </source>
</evidence>
<comment type="subcellular location">
    <subcellularLocation>
        <location evidence="1">Membrane</location>
        <topology evidence="1">Single-pass type II membrane protein</topology>
    </subcellularLocation>
</comment>
<accession>A0A162ZWV5</accession>
<proteinExistence type="predicted"/>
<keyword evidence="6" id="KW-0325">Glycoprotein</keyword>
<dbReference type="Pfam" id="PF13896">
    <property type="entry name" value="Glyco_transf_49"/>
    <property type="match status" value="2"/>
</dbReference>
<dbReference type="InterPro" id="IPR029044">
    <property type="entry name" value="Nucleotide-diphossugar_trans"/>
</dbReference>
<evidence type="ECO:0000256" key="2">
    <source>
        <dbReference type="ARBA" id="ARBA00022692"/>
    </source>
</evidence>
<keyword evidence="5" id="KW-0472">Membrane</keyword>
<evidence type="ECO:0000256" key="7">
    <source>
        <dbReference type="SAM" id="MobiDB-lite"/>
    </source>
</evidence>
<dbReference type="EMBL" id="KV440991">
    <property type="protein sequence ID" value="OAD69561.1"/>
    <property type="molecule type" value="Genomic_DNA"/>
</dbReference>
<dbReference type="PANTHER" id="PTHR12270">
    <property type="entry name" value="GLYCOSYLTRANSFERASE-RELATED"/>
    <property type="match status" value="1"/>
</dbReference>
<dbReference type="GeneID" id="28999579"/>
<dbReference type="GO" id="GO:0035269">
    <property type="term" value="P:protein O-linked glycosylation via mannose"/>
    <property type="evidence" value="ECO:0007669"/>
    <property type="project" value="TreeGrafter"/>
</dbReference>
<dbReference type="InParanoid" id="A0A162ZWV5"/>
<dbReference type="GO" id="GO:0016020">
    <property type="term" value="C:membrane"/>
    <property type="evidence" value="ECO:0007669"/>
    <property type="project" value="UniProtKB-SubCell"/>
</dbReference>
<dbReference type="GO" id="GO:0015020">
    <property type="term" value="F:glucuronosyltransferase activity"/>
    <property type="evidence" value="ECO:0007669"/>
    <property type="project" value="TreeGrafter"/>
</dbReference>
<dbReference type="AlphaFoldDB" id="A0A162ZWV5"/>
<keyword evidence="4" id="KW-1133">Transmembrane helix</keyword>
<evidence type="ECO:0000256" key="1">
    <source>
        <dbReference type="ARBA" id="ARBA00004606"/>
    </source>
</evidence>
<dbReference type="Gene3D" id="3.90.550.10">
    <property type="entry name" value="Spore Coat Polysaccharide Biosynthesis Protein SpsA, Chain A"/>
    <property type="match status" value="1"/>
</dbReference>